<evidence type="ECO:0000313" key="1">
    <source>
        <dbReference type="EMBL" id="EHN59811.1"/>
    </source>
</evidence>
<reference evidence="1 2" key="1">
    <citation type="journal article" date="2012" name="PLoS ONE">
        <title>Functional divergence in the genus oenococcus as predicted by genome sequencing of the newly-described species, Oenococcus kitaharae.</title>
        <authorList>
            <person name="Borneman A.R."/>
            <person name="McCarthy J.M."/>
            <person name="Chambers P.J."/>
            <person name="Bartowsky E.J."/>
        </authorList>
    </citation>
    <scope>NUCLEOTIDE SEQUENCE [LARGE SCALE GENOMIC DNA]</scope>
    <source>
        <strain evidence="2">DSM17330</strain>
    </source>
</reference>
<dbReference type="HOGENOM" id="CLU_2701144_0_0_9"/>
<dbReference type="OrthoDB" id="2151923at2"/>
<protein>
    <submittedName>
        <fullName evidence="1">Uncharacterized protein</fullName>
    </submittedName>
</protein>
<dbReference type="EMBL" id="AFVZ01000001">
    <property type="protein sequence ID" value="EHN59811.1"/>
    <property type="molecule type" value="Genomic_DNA"/>
</dbReference>
<dbReference type="RefSeq" id="WP_007746989.1">
    <property type="nucleotide sequence ID" value="NZ_CM001398.1"/>
</dbReference>
<dbReference type="AlphaFoldDB" id="G9WGI4"/>
<evidence type="ECO:0000313" key="2">
    <source>
        <dbReference type="Proteomes" id="UP000004959"/>
    </source>
</evidence>
<proteinExistence type="predicted"/>
<organism evidence="1 2">
    <name type="scientific">Oenococcus kitaharae DSM 17330</name>
    <dbReference type="NCBI Taxonomy" id="1045004"/>
    <lineage>
        <taxon>Bacteria</taxon>
        <taxon>Bacillati</taxon>
        <taxon>Bacillota</taxon>
        <taxon>Bacilli</taxon>
        <taxon>Lactobacillales</taxon>
        <taxon>Lactobacillaceae</taxon>
        <taxon>Oenococcus</taxon>
    </lineage>
</organism>
<accession>G9WGI4</accession>
<dbReference type="Proteomes" id="UP000004959">
    <property type="component" value="Chromosome"/>
</dbReference>
<name>G9WGI4_9LACO</name>
<gene>
    <name evidence="1" type="ORF">OKIT_1737</name>
</gene>
<keyword evidence="2" id="KW-1185">Reference proteome</keyword>
<dbReference type="PATRIC" id="fig|1045004.4.peg.1710"/>
<sequence length="73" mass="8453">MFNLIKDLLKDNDHVLVTFINGQSREIKEIDQLPDNTNIFKSTDTADYEVYFRETNIVTIVPEAKPTQIDPLI</sequence>
<comment type="caution">
    <text evidence="1">The sequence shown here is derived from an EMBL/GenBank/DDBJ whole genome shotgun (WGS) entry which is preliminary data.</text>
</comment>